<comment type="similarity">
    <text evidence="2">Belongs to the ERF4 family.</text>
</comment>
<dbReference type="Proteomes" id="UP001150941">
    <property type="component" value="Unassembled WGS sequence"/>
</dbReference>
<evidence type="ECO:0000313" key="10">
    <source>
        <dbReference type="Proteomes" id="UP001150941"/>
    </source>
</evidence>
<reference evidence="9" key="1">
    <citation type="submission" date="2022-11" db="EMBL/GenBank/DDBJ databases">
        <authorList>
            <person name="Petersen C."/>
        </authorList>
    </citation>
    <scope>NUCLEOTIDE SEQUENCE</scope>
    <source>
        <strain evidence="9">IBT 19713</strain>
    </source>
</reference>
<evidence type="ECO:0000313" key="9">
    <source>
        <dbReference type="EMBL" id="KAJ5238957.1"/>
    </source>
</evidence>
<dbReference type="PANTHER" id="PTHR13254">
    <property type="entry name" value="GOLGI AUTOANTIGEN, GOLGIN SUBFAMILY A, 7"/>
    <property type="match status" value="1"/>
</dbReference>
<keyword evidence="5" id="KW-0256">Endoplasmic reticulum</keyword>
<comment type="subunit">
    <text evidence="3">Interacts with ERF2.</text>
</comment>
<feature type="region of interest" description="Disordered" evidence="7">
    <location>
        <begin position="192"/>
        <end position="232"/>
    </location>
</feature>
<evidence type="ECO:0000256" key="4">
    <source>
        <dbReference type="ARBA" id="ARBA00018463"/>
    </source>
</evidence>
<keyword evidence="10" id="KW-1185">Reference proteome</keyword>
<comment type="caution">
    <text evidence="9">The sequence shown here is derived from an EMBL/GenBank/DDBJ whole genome shotgun (WGS) entry which is preliminary data.</text>
</comment>
<evidence type="ECO:0000256" key="3">
    <source>
        <dbReference type="ARBA" id="ARBA00011396"/>
    </source>
</evidence>
<feature type="compositionally biased region" description="Basic and acidic residues" evidence="7">
    <location>
        <begin position="192"/>
        <end position="202"/>
    </location>
</feature>
<dbReference type="GeneID" id="83200176"/>
<dbReference type="InterPro" id="IPR051371">
    <property type="entry name" value="Ras_palmitoyltransferase"/>
</dbReference>
<evidence type="ECO:0000256" key="2">
    <source>
        <dbReference type="ARBA" id="ARBA00007732"/>
    </source>
</evidence>
<dbReference type="Pfam" id="PF10256">
    <property type="entry name" value="Erf4"/>
    <property type="match status" value="1"/>
</dbReference>
<dbReference type="OrthoDB" id="5377273at2759"/>
<dbReference type="GO" id="GO:0031211">
    <property type="term" value="C:endoplasmic reticulum palmitoyltransferase complex"/>
    <property type="evidence" value="ECO:0007669"/>
    <property type="project" value="TreeGrafter"/>
</dbReference>
<organism evidence="9 10">
    <name type="scientific">Penicillium chermesinum</name>
    <dbReference type="NCBI Taxonomy" id="63820"/>
    <lineage>
        <taxon>Eukaryota</taxon>
        <taxon>Fungi</taxon>
        <taxon>Dikarya</taxon>
        <taxon>Ascomycota</taxon>
        <taxon>Pezizomycotina</taxon>
        <taxon>Eurotiomycetes</taxon>
        <taxon>Eurotiomycetidae</taxon>
        <taxon>Eurotiales</taxon>
        <taxon>Aspergillaceae</taxon>
        <taxon>Penicillium</taxon>
    </lineage>
</organism>
<accession>A0A9W9TRY1</accession>
<feature type="region of interest" description="Disordered" evidence="7">
    <location>
        <begin position="391"/>
        <end position="410"/>
    </location>
</feature>
<comment type="subcellular location">
    <subcellularLocation>
        <location evidence="1">Endoplasmic reticulum membrane</location>
        <topology evidence="1">Peripheral membrane protein</topology>
    </subcellularLocation>
</comment>
<feature type="compositionally biased region" description="Polar residues" evidence="7">
    <location>
        <begin position="205"/>
        <end position="227"/>
    </location>
</feature>
<dbReference type="GO" id="GO:0005789">
    <property type="term" value="C:endoplasmic reticulum membrane"/>
    <property type="evidence" value="ECO:0007669"/>
    <property type="project" value="UniProtKB-SubCell"/>
</dbReference>
<evidence type="ECO:0000256" key="1">
    <source>
        <dbReference type="ARBA" id="ARBA00004406"/>
    </source>
</evidence>
<dbReference type="AlphaFoldDB" id="A0A9W9TRY1"/>
<gene>
    <name evidence="9" type="ORF">N7468_003576</name>
</gene>
<protein>
    <recommendedName>
        <fullName evidence="4">Ras modification protein ERF4</fullName>
    </recommendedName>
</protein>
<evidence type="ECO:0000259" key="8">
    <source>
        <dbReference type="Pfam" id="PF10256"/>
    </source>
</evidence>
<evidence type="ECO:0000256" key="5">
    <source>
        <dbReference type="ARBA" id="ARBA00022824"/>
    </source>
</evidence>
<name>A0A9W9TRY1_9EURO</name>
<proteinExistence type="inferred from homology"/>
<sequence>MARRFSGGFSTAIQAKGLSAIVSSKTASFTPPRSRPREIDWNSSRLSPRLQTSFREGVNSIQRRQCGISGPSFPGLLRPPAVRLANPVNHVPRATPITIASAHSDESLPLGRDARPLLSIPERRRSRLTPSPNSLLVEQSQGESDSRRTSIGLPPRHRRSDQFSPTAMAAAFAGSAAREVENLRPPEVAHLAEDGSREDGRSRHNQSQVSLRSQSQIASIPSNTGQPLQEAEELAWGPAHPCYPHLNPHIPIGSREYLTTRVIRIRRDWMIKGDLAPTFSNLYPEILDPLLPEQEFRKILGKVNESMIKAFDPFRLRNWLDGTIGMFTGWFWDDLNAPGIKRSLDHIETWLEKWNREVGAKDGVHIWSLRRTAYMSLDIQIPDPKVGIVPSDGAPSLPHTRPSTGVGAPV</sequence>
<dbReference type="EMBL" id="JAPQKS010000003">
    <property type="protein sequence ID" value="KAJ5238957.1"/>
    <property type="molecule type" value="Genomic_DNA"/>
</dbReference>
<dbReference type="GO" id="GO:0006612">
    <property type="term" value="P:protein targeting to membrane"/>
    <property type="evidence" value="ECO:0007669"/>
    <property type="project" value="TreeGrafter"/>
</dbReference>
<dbReference type="PANTHER" id="PTHR13254:SF0">
    <property type="entry name" value="GOLGIN SUBFAMILY A MEMBER 7_ERF4 DOMAIN-CONTAINING PROTEIN"/>
    <property type="match status" value="1"/>
</dbReference>
<feature type="region of interest" description="Disordered" evidence="7">
    <location>
        <begin position="105"/>
        <end position="164"/>
    </location>
</feature>
<evidence type="ECO:0000256" key="7">
    <source>
        <dbReference type="SAM" id="MobiDB-lite"/>
    </source>
</evidence>
<keyword evidence="6" id="KW-0472">Membrane</keyword>
<dbReference type="InterPro" id="IPR019383">
    <property type="entry name" value="Golgin_A_7/ERF4"/>
</dbReference>
<reference evidence="9" key="2">
    <citation type="journal article" date="2023" name="IMA Fungus">
        <title>Comparative genomic study of the Penicillium genus elucidates a diverse pangenome and 15 lateral gene transfer events.</title>
        <authorList>
            <person name="Petersen C."/>
            <person name="Sorensen T."/>
            <person name="Nielsen M.R."/>
            <person name="Sondergaard T.E."/>
            <person name="Sorensen J.L."/>
            <person name="Fitzpatrick D.A."/>
            <person name="Frisvad J.C."/>
            <person name="Nielsen K.L."/>
        </authorList>
    </citation>
    <scope>NUCLEOTIDE SEQUENCE</scope>
    <source>
        <strain evidence="9">IBT 19713</strain>
    </source>
</reference>
<dbReference type="RefSeq" id="XP_058331876.1">
    <property type="nucleotide sequence ID" value="XM_058472873.1"/>
</dbReference>
<feature type="compositionally biased region" description="Polar residues" evidence="7">
    <location>
        <begin position="128"/>
        <end position="143"/>
    </location>
</feature>
<feature type="domain" description="Golgin subfamily A member 7/ERF4" evidence="8">
    <location>
        <begin position="262"/>
        <end position="378"/>
    </location>
</feature>
<evidence type="ECO:0000256" key="6">
    <source>
        <dbReference type="ARBA" id="ARBA00023136"/>
    </source>
</evidence>